<reference evidence="2 3" key="1">
    <citation type="submission" date="2017-01" db="EMBL/GenBank/DDBJ databases">
        <title>Bacillus cereus isolates.</title>
        <authorList>
            <person name="Beno S.M."/>
        </authorList>
    </citation>
    <scope>NUCLEOTIDE SEQUENCE [LARGE SCALE GENOMIC DNA]</scope>
    <source>
        <strain evidence="2 3">FSL M7-1219</strain>
    </source>
</reference>
<dbReference type="RefSeq" id="WP_078182039.1">
    <property type="nucleotide sequence ID" value="NZ_MUAL01000111.1"/>
</dbReference>
<feature type="transmembrane region" description="Helical" evidence="1">
    <location>
        <begin position="139"/>
        <end position="161"/>
    </location>
</feature>
<dbReference type="Proteomes" id="UP000191124">
    <property type="component" value="Unassembled WGS sequence"/>
</dbReference>
<name>A0A1S9U977_BACCE</name>
<keyword evidence="1" id="KW-1133">Transmembrane helix</keyword>
<feature type="transmembrane region" description="Helical" evidence="1">
    <location>
        <begin position="109"/>
        <end position="133"/>
    </location>
</feature>
<evidence type="ECO:0000313" key="3">
    <source>
        <dbReference type="Proteomes" id="UP000191124"/>
    </source>
</evidence>
<dbReference type="EMBL" id="MUAL01000111">
    <property type="protein sequence ID" value="OOR18734.1"/>
    <property type="molecule type" value="Genomic_DNA"/>
</dbReference>
<evidence type="ECO:0000313" key="2">
    <source>
        <dbReference type="EMBL" id="OOR18734.1"/>
    </source>
</evidence>
<feature type="transmembrane region" description="Helical" evidence="1">
    <location>
        <begin position="16"/>
        <end position="40"/>
    </location>
</feature>
<keyword evidence="1" id="KW-0812">Transmembrane</keyword>
<dbReference type="AlphaFoldDB" id="A0A1S9U977"/>
<evidence type="ECO:0008006" key="4">
    <source>
        <dbReference type="Google" id="ProtNLM"/>
    </source>
</evidence>
<feature type="transmembrane region" description="Helical" evidence="1">
    <location>
        <begin position="69"/>
        <end position="88"/>
    </location>
</feature>
<accession>A0A1S9U977</accession>
<sequence>MEKKYYEIEGKMKYPLIYFFNSFIKLIEVAIVFFISLALLQQLKILNLEWMGNILDRLPKINQELNRQFLFSQISVTFMILSLFSLIINLKKEKILGTSIYQIVFARSILGNIKFISLSVFFFLFINITLYINNSSSHAILYVFLITLSLLTLLIIKIIFYSNSQRLSANKIISIYNRENTKLVRKPRIVWKSGVRFSEYLYNLNEDTIEKILRGDVEYKRNLYVYEKITHLSLVKYKNKVQENHTETIYESDIILMWASAIEELIKKELYTDSINQYNPILDLGWGYFIKIIKLFHSFWFSTSTSYHSAILRCRLGIKSDSINLINLDKRANKKACFKKRLIKTRS</sequence>
<proteinExistence type="predicted"/>
<organism evidence="2 3">
    <name type="scientific">Bacillus cereus</name>
    <dbReference type="NCBI Taxonomy" id="1396"/>
    <lineage>
        <taxon>Bacteria</taxon>
        <taxon>Bacillati</taxon>
        <taxon>Bacillota</taxon>
        <taxon>Bacilli</taxon>
        <taxon>Bacillales</taxon>
        <taxon>Bacillaceae</taxon>
        <taxon>Bacillus</taxon>
        <taxon>Bacillus cereus group</taxon>
    </lineage>
</organism>
<protein>
    <recommendedName>
        <fullName evidence="4">DUF2254 domain-containing protein</fullName>
    </recommendedName>
</protein>
<evidence type="ECO:0000256" key="1">
    <source>
        <dbReference type="SAM" id="Phobius"/>
    </source>
</evidence>
<comment type="caution">
    <text evidence="2">The sequence shown here is derived from an EMBL/GenBank/DDBJ whole genome shotgun (WGS) entry which is preliminary data.</text>
</comment>
<keyword evidence="1" id="KW-0472">Membrane</keyword>
<gene>
    <name evidence="2" type="ORF">BW892_26235</name>
</gene>